<feature type="compositionally biased region" description="Basic residues" evidence="1">
    <location>
        <begin position="759"/>
        <end position="768"/>
    </location>
</feature>
<dbReference type="Gene3D" id="3.40.50.300">
    <property type="entry name" value="P-loop containing nucleotide triphosphate hydrolases"/>
    <property type="match status" value="1"/>
</dbReference>
<dbReference type="InterPro" id="IPR027417">
    <property type="entry name" value="P-loop_NTPase"/>
</dbReference>
<keyword evidence="3" id="KW-1185">Reference proteome</keyword>
<evidence type="ECO:0000313" key="3">
    <source>
        <dbReference type="Proteomes" id="UP000572817"/>
    </source>
</evidence>
<dbReference type="PANTHER" id="PTHR48182">
    <property type="entry name" value="PROTEIN SERAC1"/>
    <property type="match status" value="1"/>
</dbReference>
<dbReference type="SUPFAM" id="SSF52540">
    <property type="entry name" value="P-loop containing nucleoside triphosphate hydrolases"/>
    <property type="match status" value="1"/>
</dbReference>
<feature type="region of interest" description="Disordered" evidence="1">
    <location>
        <begin position="718"/>
        <end position="768"/>
    </location>
</feature>
<reference evidence="2" key="1">
    <citation type="submission" date="2020-04" db="EMBL/GenBank/DDBJ databases">
        <title>Genome Assembly and Annotation of Botryosphaeria dothidea sdau 11-99, a Latent Pathogen of Apple Fruit Ring Rot in China.</title>
        <authorList>
            <person name="Yu C."/>
            <person name="Diao Y."/>
            <person name="Lu Q."/>
            <person name="Zhao J."/>
            <person name="Cui S."/>
            <person name="Peng C."/>
            <person name="He B."/>
            <person name="Liu H."/>
        </authorList>
    </citation>
    <scope>NUCLEOTIDE SEQUENCE [LARGE SCALE GENOMIC DNA]</scope>
    <source>
        <strain evidence="2">Sdau11-99</strain>
    </source>
</reference>
<comment type="caution">
    <text evidence="2">The sequence shown here is derived from an EMBL/GenBank/DDBJ whole genome shotgun (WGS) entry which is preliminary data.</text>
</comment>
<gene>
    <name evidence="2" type="ORF">GTA08_BOTSDO06094</name>
</gene>
<dbReference type="AlphaFoldDB" id="A0A8H4ITT4"/>
<feature type="compositionally biased region" description="Basic and acidic residues" evidence="1">
    <location>
        <begin position="746"/>
        <end position="758"/>
    </location>
</feature>
<evidence type="ECO:0000313" key="2">
    <source>
        <dbReference type="EMBL" id="KAF4307142.1"/>
    </source>
</evidence>
<proteinExistence type="predicted"/>
<dbReference type="Proteomes" id="UP000572817">
    <property type="component" value="Unassembled WGS sequence"/>
</dbReference>
<evidence type="ECO:0008006" key="4">
    <source>
        <dbReference type="Google" id="ProtNLM"/>
    </source>
</evidence>
<dbReference type="EMBL" id="WWBZ02000033">
    <property type="protein sequence ID" value="KAF4307142.1"/>
    <property type="molecule type" value="Genomic_DNA"/>
</dbReference>
<evidence type="ECO:0000256" key="1">
    <source>
        <dbReference type="SAM" id="MobiDB-lite"/>
    </source>
</evidence>
<accession>A0A8H4ITT4</accession>
<dbReference type="GO" id="GO:0043531">
    <property type="term" value="F:ADP binding"/>
    <property type="evidence" value="ECO:0007669"/>
    <property type="project" value="InterPro"/>
</dbReference>
<name>A0A8H4ITT4_9PEZI</name>
<dbReference type="InterPro" id="IPR052374">
    <property type="entry name" value="SERAC1"/>
</dbReference>
<organism evidence="2 3">
    <name type="scientific">Botryosphaeria dothidea</name>
    <dbReference type="NCBI Taxonomy" id="55169"/>
    <lineage>
        <taxon>Eukaryota</taxon>
        <taxon>Fungi</taxon>
        <taxon>Dikarya</taxon>
        <taxon>Ascomycota</taxon>
        <taxon>Pezizomycotina</taxon>
        <taxon>Dothideomycetes</taxon>
        <taxon>Dothideomycetes incertae sedis</taxon>
        <taxon>Botryosphaeriales</taxon>
        <taxon>Botryosphaeriaceae</taxon>
        <taxon>Botryosphaeria</taxon>
    </lineage>
</organism>
<dbReference type="OrthoDB" id="427518at2759"/>
<protein>
    <recommendedName>
        <fullName evidence="4">NB-ARC domain-containing protein</fullName>
    </recommendedName>
</protein>
<feature type="compositionally biased region" description="Basic and acidic residues" evidence="1">
    <location>
        <begin position="718"/>
        <end position="736"/>
    </location>
</feature>
<sequence length="794" mass="88982">MAATTAAPESSEGDFTCGLQEIYPKDSSKATNLDIVAIHGLDTDSPRTWLAYAKEGDKNSRNVNWLSDSDMLPSKIPEARIFTFMWDGNYYNNAPVTTILGQASVLLKHLSILRKPDNSPKRPIIFIASCFGGILLIKALKIAAQIGNPHNSLLNATAGAVFLASPLRGCAAASKMKWRTYGFCEAAWRVRLPIHCFYEQRPTTLGKAMHLPGAGKAEILVEQFSACLDFGESTPLDVRHSLMNKFRGPDDGNYKLVANCIEEFCDGAQKLLRDRMSGHALQQNIPSESLTDENTEFVGRLGELRTIRTALTAPRVGQKRFVVTGISGQGKTTLCREVSENLAGEFTNTFWMDVSNPTIAQNGFSTISDKLKLSEDGNGYGLWELSRTRKWLLILDNADKPEFDYSIYFPACSHGSVILISASDSSIRYQTAGYLKLQPMGLKDSVSFLHQTANRMVADNSEEHWCAADIASHLDRHALSLQLAAAHIAIHGCTFSQYLSEYQEQLQEMTATLTNQESKYTGCYAACEISATTFLVGNRSSDDAQSLIHLMSHEHSDTLPTNYLNNKWLSTKPYRSKQRAVRQFLGTSGCLDAYPDRKSSATFHEALDLLSSLALVSVRNDQVTIHPVIRAWAQDRQMPIFSRPQSVYSEPPEAVLPRDRQYPCLLSNVAAPYYNAHERVSQYADSEHMPTAYPDWGNHFDAPQIVFSNYDCYDPPDDLRSHSGDSEEYSTRSWRDKPHRAPGRRAHSEDVEPPERRASRSPRRIRSKRRSMEPFEFATWTFLDRIVAKHSPYR</sequence>
<dbReference type="PANTHER" id="PTHR48182:SF3">
    <property type="entry name" value="DUF676 DOMAIN-CONTAINING PROTEIN"/>
    <property type="match status" value="1"/>
</dbReference>